<reference evidence="3" key="1">
    <citation type="submission" date="2012-05" db="EMBL/GenBank/DDBJ databases">
        <authorList>
            <person name="Han B."/>
            <person name="Lu Y."/>
            <person name="Feng Q."/>
            <person name="Zhao Q."/>
            <person name="Lu T.T."/>
            <person name="Li Y."/>
            <person name="Liu K.Y."/>
            <person name="Huang X.H."/>
            <person name="Fan D.L."/>
            <person name="Weng Q.J."/>
            <person name="Zhang L."/>
            <person name="Lu Y.Q."/>
            <person name="Guo Y.L."/>
            <person name="Li W.J."/>
            <person name="Zhou C.C."/>
            <person name="Lu H.Y."/>
            <person name="Huang T."/>
            <person name="Zhu C.R."/>
            <person name="Zhao Y."/>
            <person name="Hu T."/>
            <person name="Yao N."/>
        </authorList>
    </citation>
    <scope>NUCLEOTIDE SEQUENCE</scope>
</reference>
<evidence type="ECO:0000259" key="2">
    <source>
        <dbReference type="Pfam" id="PF07727"/>
    </source>
</evidence>
<proteinExistence type="predicted"/>
<dbReference type="AlphaFoldDB" id="L0P3U4"/>
<dbReference type="PANTHER" id="PTHR11439">
    <property type="entry name" value="GAG-POL-RELATED RETROTRANSPOSON"/>
    <property type="match status" value="1"/>
</dbReference>
<feature type="compositionally biased region" description="Pro residues" evidence="1">
    <location>
        <begin position="48"/>
        <end position="58"/>
    </location>
</feature>
<protein>
    <submittedName>
        <fullName evidence="3">PH01B035L11.13 protein</fullName>
    </submittedName>
</protein>
<dbReference type="SUPFAM" id="SSF53098">
    <property type="entry name" value="Ribonuclease H-like"/>
    <property type="match status" value="1"/>
</dbReference>
<organism evidence="3">
    <name type="scientific">Phyllostachys edulis</name>
    <name type="common">Tortoise shell bamboo</name>
    <name type="synonym">Bambusa edulis</name>
    <dbReference type="NCBI Taxonomy" id="38705"/>
    <lineage>
        <taxon>Eukaryota</taxon>
        <taxon>Viridiplantae</taxon>
        <taxon>Streptophyta</taxon>
        <taxon>Embryophyta</taxon>
        <taxon>Tracheophyta</taxon>
        <taxon>Spermatophyta</taxon>
        <taxon>Magnoliopsida</taxon>
        <taxon>Liliopsida</taxon>
        <taxon>Poales</taxon>
        <taxon>Poaceae</taxon>
        <taxon>BOP clade</taxon>
        <taxon>Bambusoideae</taxon>
        <taxon>Arundinarodae</taxon>
        <taxon>Arundinarieae</taxon>
        <taxon>Arundinariinae</taxon>
        <taxon>Phyllostachys</taxon>
    </lineage>
</organism>
<gene>
    <name evidence="3" type="primary">PH01B035L11.13</name>
</gene>
<evidence type="ECO:0000256" key="1">
    <source>
        <dbReference type="SAM" id="MobiDB-lite"/>
    </source>
</evidence>
<dbReference type="SUPFAM" id="SSF56672">
    <property type="entry name" value="DNA/RNA polymerases"/>
    <property type="match status" value="1"/>
</dbReference>
<dbReference type="Pfam" id="PF07727">
    <property type="entry name" value="RVT_2"/>
    <property type="match status" value="1"/>
</dbReference>
<dbReference type="PANTHER" id="PTHR11439:SF461">
    <property type="entry name" value="OS10G0432200 PROTEIN"/>
    <property type="match status" value="1"/>
</dbReference>
<feature type="domain" description="Reverse transcriptase Ty1/copia-type" evidence="2">
    <location>
        <begin position="505"/>
        <end position="697"/>
    </location>
</feature>
<accession>L0P3U4</accession>
<dbReference type="InterPro" id="IPR012337">
    <property type="entry name" value="RNaseH-like_sf"/>
</dbReference>
<dbReference type="InterPro" id="IPR036397">
    <property type="entry name" value="RNaseH_sf"/>
</dbReference>
<dbReference type="CDD" id="cd09272">
    <property type="entry name" value="RNase_HI_RT_Ty1"/>
    <property type="match status" value="1"/>
</dbReference>
<evidence type="ECO:0000313" key="3">
    <source>
        <dbReference type="EMBL" id="CCI55368.1"/>
    </source>
</evidence>
<dbReference type="EMBL" id="FO203441">
    <property type="protein sequence ID" value="CCI55368.1"/>
    <property type="molecule type" value="Genomic_DNA"/>
</dbReference>
<name>L0P3U4_PHYED</name>
<dbReference type="GO" id="GO:0003676">
    <property type="term" value="F:nucleic acid binding"/>
    <property type="evidence" value="ECO:0007669"/>
    <property type="project" value="InterPro"/>
</dbReference>
<dbReference type="Gene3D" id="3.30.420.10">
    <property type="entry name" value="Ribonuclease H-like superfamily/Ribonuclease H"/>
    <property type="match status" value="1"/>
</dbReference>
<dbReference type="InterPro" id="IPR013103">
    <property type="entry name" value="RVT_2"/>
</dbReference>
<dbReference type="InterPro" id="IPR043502">
    <property type="entry name" value="DNA/RNA_pol_sf"/>
</dbReference>
<sequence>MVSVPSTMISFSRTKLNETNYRLWSSLMEITLDGLHLWGYVTGARSCPPSPVQSPPRQPNSASPVEDEATKKEAETADAADEAFQYAIDVFEHCQIWEYLRERYQQSSDVQFFSLQRELETLRQKDSSIDDFFRALASLWHQLDELASPLYQECHQVQKADRDHLRLYDFVCRLCLEFEPVRTQLLNRSPRPIVTEALSTLRAEELHRGLAAQFVPTVLATPFFFDCTDGFCFDYSLYSGVCFGSVFAPTRVQCNYCNNFRHDYQRCVVRKKQNKAHGARRSKGGGAGRPFLDGRTDQHVRTFSARIDRQGRYLGLASVVGIIRVSTSFIATTFRPLQLLLLPLRLLLPPLLPPPLGTLYQSSCPGAHAQNEVAECKHRHLIETTHTLHLASHIPPQFWAKAVSTAAYLINMQPSTALQSWFLLYLRLRCCLLQHRLLFLQHHHLVSLVSTIPGALILHQSPLLRSLMLFDIQRLGILYRYLCMLVRSRASGCTRLRPSLKEYSRDYDETFVPVAHMTTVRTLVAVTSVRWWSISQLDVKNAFLNGVLHEEVYMQSPPVYFVPDGHVCRFRRALYGLKQAPCAWFARFTSVITAVGFTVSSHDPALFVHVSSRGRTLLLLYVNDMLITGDGSSFITYVKKHLSEQFLMTDLGSLTYFLGIEVPSMPEGYYLSQQKYVQDLLDRSGLTDTRTAETPMELSLQLRTTDGDLLEDPTRYRHLVGSLVYLTKKRAAFSRSSAEAELRAMAAVTTDVTWLRWLLADFRVPVMGPTTLLSDSTGAISIARDLVKHELTKHIGVDTSYTRLQVQKGVLALQLVSLELHVADFFTKPQTRAQHLYFLSKLSVCDPP</sequence>
<feature type="region of interest" description="Disordered" evidence="1">
    <location>
        <begin position="48"/>
        <end position="76"/>
    </location>
</feature>